<name>A0A7I7RTU7_9MYCO</name>
<dbReference type="InterPro" id="IPR025736">
    <property type="entry name" value="PucR_C-HTH_dom"/>
</dbReference>
<evidence type="ECO:0000259" key="3">
    <source>
        <dbReference type="Pfam" id="PF13556"/>
    </source>
</evidence>
<evidence type="ECO:0000259" key="4">
    <source>
        <dbReference type="Pfam" id="PF17853"/>
    </source>
</evidence>
<dbReference type="PANTHER" id="PTHR33744:SF1">
    <property type="entry name" value="DNA-BINDING TRANSCRIPTIONAL ACTIVATOR ADER"/>
    <property type="match status" value="1"/>
</dbReference>
<dbReference type="EMBL" id="AP022593">
    <property type="protein sequence ID" value="BBY47621.1"/>
    <property type="molecule type" value="Genomic_DNA"/>
</dbReference>
<dbReference type="AlphaFoldDB" id="A0A7I7RTU7"/>
<dbReference type="InterPro" id="IPR051448">
    <property type="entry name" value="CdaR-like_regulators"/>
</dbReference>
<dbReference type="Gene3D" id="1.10.10.2840">
    <property type="entry name" value="PucR C-terminal helix-turn-helix domain"/>
    <property type="match status" value="1"/>
</dbReference>
<keyword evidence="2" id="KW-0175">Coiled coil</keyword>
<feature type="domain" description="PucR C-terminal helix-turn-helix" evidence="3">
    <location>
        <begin position="527"/>
        <end position="585"/>
    </location>
</feature>
<dbReference type="Pfam" id="PF17853">
    <property type="entry name" value="GGDEF_2"/>
    <property type="match status" value="1"/>
</dbReference>
<dbReference type="InterPro" id="IPR042070">
    <property type="entry name" value="PucR_C-HTH_sf"/>
</dbReference>
<evidence type="ECO:0000256" key="1">
    <source>
        <dbReference type="ARBA" id="ARBA00006754"/>
    </source>
</evidence>
<dbReference type="KEGG" id="marz:MARA_10890"/>
<evidence type="ECO:0000313" key="5">
    <source>
        <dbReference type="EMBL" id="BBY47621.1"/>
    </source>
</evidence>
<evidence type="ECO:0000313" key="6">
    <source>
        <dbReference type="Proteomes" id="UP000467428"/>
    </source>
</evidence>
<feature type="coiled-coil region" evidence="2">
    <location>
        <begin position="187"/>
        <end position="214"/>
    </location>
</feature>
<feature type="domain" description="CdaR GGDEF-like" evidence="4">
    <location>
        <begin position="363"/>
        <end position="473"/>
    </location>
</feature>
<dbReference type="Proteomes" id="UP000467428">
    <property type="component" value="Chromosome"/>
</dbReference>
<proteinExistence type="inferred from homology"/>
<evidence type="ECO:0000256" key="2">
    <source>
        <dbReference type="SAM" id="Coils"/>
    </source>
</evidence>
<evidence type="ECO:0008006" key="7">
    <source>
        <dbReference type="Google" id="ProtNLM"/>
    </source>
</evidence>
<comment type="similarity">
    <text evidence="1">Belongs to the CdaR family.</text>
</comment>
<gene>
    <name evidence="5" type="ORF">MARA_10890</name>
</gene>
<dbReference type="InterPro" id="IPR041522">
    <property type="entry name" value="CdaR_GGDEF"/>
</dbReference>
<dbReference type="PANTHER" id="PTHR33744">
    <property type="entry name" value="CARBOHYDRATE DIACID REGULATOR"/>
    <property type="match status" value="1"/>
</dbReference>
<keyword evidence="6" id="KW-1185">Reference proteome</keyword>
<accession>A0A7I7RTU7</accession>
<sequence length="593" mass="64551">MGLPLRVRLPDDATLADSPAHELFKRGAQRGHSEMNDETHGPRASTQIGQTLSAGLAALSRVSFSDADAGEIFHSASATVGGLGPCQVEASYQSMNGEFVRFPTSQPPHPEIERHRQSNWDGRIDVEDGRWGWAFPLRHRRVIHGCLVVSAASAPTKDQTELLAILAQQTGAALAHAATRKRDSDDAARLTESISDLQDRNRELAKAVARLQRQTNVHEALSTTLAAGTGEQGIADVLSDLTGHSVAVEDRFGNLLCWAGPGLPHPYPKQRAPQREQLLHELAAQGGRARIGRRVLTLIQPRAETLGVLALNDPNGTVTDDDLFALHHGATVLALELSHQRTVAEIELNLRRELVDDLLAGTDRDGAYGRADALNHDLRRPHYVVVVQSAGRTENALTIAAGRAATALNLNYLQGRHGGLVVLLTDGRPDPGALHRTISEILGKTTSVVGIGSRCLVPDDFPQSFVEARRVMSIRLRSASPQGAAAFDELGFYRLIDAAHGGGEVESFVREWLGTLLDYDHCKSSDLVMTLSDYLECGGNYDESAAALHIHRSTLRYRLARIAEITGHDLRNVDTRFNLHAATRAWRFLNPDD</sequence>
<geneLocation type="plasmid" evidence="6">
    <name>pjcm18538 dna</name>
</geneLocation>
<protein>
    <recommendedName>
        <fullName evidence="7">Transcriptional regulator</fullName>
    </recommendedName>
</protein>
<dbReference type="Pfam" id="PF13556">
    <property type="entry name" value="HTH_30"/>
    <property type="match status" value="1"/>
</dbReference>
<reference evidence="5 6" key="1">
    <citation type="journal article" date="2019" name="Emerg. Microbes Infect.">
        <title>Comprehensive subspecies identification of 175 nontuberculous mycobacteria species based on 7547 genomic profiles.</title>
        <authorList>
            <person name="Matsumoto Y."/>
            <person name="Kinjo T."/>
            <person name="Motooka D."/>
            <person name="Nabeya D."/>
            <person name="Jung N."/>
            <person name="Uechi K."/>
            <person name="Horii T."/>
            <person name="Iida T."/>
            <person name="Fujita J."/>
            <person name="Nakamura S."/>
        </authorList>
    </citation>
    <scope>NUCLEOTIDE SEQUENCE [LARGE SCALE GENOMIC DNA]</scope>
    <source>
        <strain evidence="5 6">JCM 18538</strain>
    </source>
</reference>
<organism evidence="5 6">
    <name type="scientific">Mycolicibacterium arabiense</name>
    <dbReference type="NCBI Taxonomy" id="1286181"/>
    <lineage>
        <taxon>Bacteria</taxon>
        <taxon>Bacillati</taxon>
        <taxon>Actinomycetota</taxon>
        <taxon>Actinomycetes</taxon>
        <taxon>Mycobacteriales</taxon>
        <taxon>Mycobacteriaceae</taxon>
        <taxon>Mycolicibacterium</taxon>
    </lineage>
</organism>